<evidence type="ECO:0000256" key="2">
    <source>
        <dbReference type="ARBA" id="ARBA00023004"/>
    </source>
</evidence>
<dbReference type="InterPro" id="IPR039994">
    <property type="entry name" value="NO66-like"/>
</dbReference>
<dbReference type="GO" id="GO:0032453">
    <property type="term" value="F:histone H3K4 demethylase activity"/>
    <property type="evidence" value="ECO:0007669"/>
    <property type="project" value="TreeGrafter"/>
</dbReference>
<accession>A0A8J2S6N3</accession>
<feature type="chain" id="PRO_5035156121" description="Bifunctional lysine-specific demethylase and histidyl-hydroxylase" evidence="5">
    <location>
        <begin position="16"/>
        <end position="375"/>
    </location>
</feature>
<evidence type="ECO:0000256" key="3">
    <source>
        <dbReference type="RuleBase" id="RU366061"/>
    </source>
</evidence>
<dbReference type="Gene3D" id="2.60.120.650">
    <property type="entry name" value="Cupin"/>
    <property type="match status" value="1"/>
</dbReference>
<dbReference type="PANTHER" id="PTHR13096">
    <property type="entry name" value="MINA53 MYC INDUCED NUCLEAR ANTIGEN"/>
    <property type="match status" value="1"/>
</dbReference>
<feature type="compositionally biased region" description="Basic and acidic residues" evidence="4">
    <location>
        <begin position="192"/>
        <end position="207"/>
    </location>
</feature>
<keyword evidence="3" id="KW-0804">Transcription</keyword>
<feature type="signal peptide" evidence="5">
    <location>
        <begin position="1"/>
        <end position="15"/>
    </location>
</feature>
<keyword evidence="2 3" id="KW-0408">Iron</keyword>
<name>A0A8J2S6N3_9STRA</name>
<dbReference type="EC" id="1.14.11.-" evidence="3"/>
<keyword evidence="3" id="KW-0539">Nucleus</keyword>
<keyword evidence="3" id="KW-0805">Transcription regulation</keyword>
<dbReference type="Proteomes" id="UP000789595">
    <property type="component" value="Unassembled WGS sequence"/>
</dbReference>
<proteinExistence type="inferred from homology"/>
<feature type="region of interest" description="Disordered" evidence="4">
    <location>
        <begin position="188"/>
        <end position="207"/>
    </location>
</feature>
<dbReference type="PROSITE" id="PS51184">
    <property type="entry name" value="JMJC"/>
    <property type="match status" value="1"/>
</dbReference>
<dbReference type="AlphaFoldDB" id="A0A8J2S6N3"/>
<comment type="caution">
    <text evidence="7">The sequence shown here is derived from an EMBL/GenBank/DDBJ whole genome shotgun (WGS) entry which is preliminary data.</text>
</comment>
<organism evidence="7 8">
    <name type="scientific">Pelagomonas calceolata</name>
    <dbReference type="NCBI Taxonomy" id="35677"/>
    <lineage>
        <taxon>Eukaryota</taxon>
        <taxon>Sar</taxon>
        <taxon>Stramenopiles</taxon>
        <taxon>Ochrophyta</taxon>
        <taxon>Pelagophyceae</taxon>
        <taxon>Pelagomonadales</taxon>
        <taxon>Pelagomonadaceae</taxon>
        <taxon>Pelagomonas</taxon>
    </lineage>
</organism>
<protein>
    <recommendedName>
        <fullName evidence="3">Bifunctional lysine-specific demethylase and histidyl-hydroxylase</fullName>
        <ecNumber evidence="3">1.14.11.-</ecNumber>
    </recommendedName>
</protein>
<feature type="domain" description="JmjC" evidence="6">
    <location>
        <begin position="119"/>
        <end position="279"/>
    </location>
</feature>
<keyword evidence="5" id="KW-0732">Signal</keyword>
<sequence>MRASLFVLLTAGTTATTNPAVPRAVHRGGETAQKKTLDDFLRHLGDGELATVWEQTPKLWRRVDGCGPELFSFEDAIKGAEAGLLDNAAVADGAQAEAGRWVAEKAGAASADDLKRALAKGTVFFNGAGLAFPALAALGAACHRFLGLPANINVYVTDPRREVSVSPHSDAQNVLVFQCSGMKRWRVWPPPPRERGKDPFGRGKGGDRVEGLGEPVLDVTLQPGDVLYVPLGWVHATSTADSAERSCHATLGVDTYFYGLCWSNARSIALARNRVGDDVDPGALDEGTFSRLYGAVPVGFLRPQALDNEAWLEHFVTELRALQEAVGGASPLGDDASLRDLARFYLTYARDLIDERKYQCINQIVRGAVSATAES</sequence>
<dbReference type="PANTHER" id="PTHR13096:SF8">
    <property type="entry name" value="RIBOSOMAL OXYGENASE 1"/>
    <property type="match status" value="1"/>
</dbReference>
<dbReference type="GO" id="GO:0005730">
    <property type="term" value="C:nucleolus"/>
    <property type="evidence" value="ECO:0007669"/>
    <property type="project" value="TreeGrafter"/>
</dbReference>
<evidence type="ECO:0000313" key="8">
    <source>
        <dbReference type="Proteomes" id="UP000789595"/>
    </source>
</evidence>
<comment type="function">
    <text evidence="3">Oxygenase that can act as both a histone lysine demethylase and a ribosomal histidine hydroxylase.</text>
</comment>
<evidence type="ECO:0000256" key="1">
    <source>
        <dbReference type="ARBA" id="ARBA00022723"/>
    </source>
</evidence>
<keyword evidence="8" id="KW-1185">Reference proteome</keyword>
<keyword evidence="1 3" id="KW-0479">Metal-binding</keyword>
<dbReference type="OrthoDB" id="425950at2759"/>
<evidence type="ECO:0000313" key="7">
    <source>
        <dbReference type="EMBL" id="CAH0365607.1"/>
    </source>
</evidence>
<dbReference type="SUPFAM" id="SSF51197">
    <property type="entry name" value="Clavaminate synthase-like"/>
    <property type="match status" value="1"/>
</dbReference>
<dbReference type="GO" id="GO:0051864">
    <property type="term" value="F:histone H3K36 demethylase activity"/>
    <property type="evidence" value="ECO:0007669"/>
    <property type="project" value="TreeGrafter"/>
</dbReference>
<dbReference type="InterPro" id="IPR003347">
    <property type="entry name" value="JmjC_dom"/>
</dbReference>
<evidence type="ECO:0000259" key="6">
    <source>
        <dbReference type="PROSITE" id="PS51184"/>
    </source>
</evidence>
<dbReference type="Pfam" id="PF08007">
    <property type="entry name" value="JmjC_2"/>
    <property type="match status" value="1"/>
</dbReference>
<keyword evidence="3" id="KW-0560">Oxidoreductase</keyword>
<evidence type="ECO:0000256" key="4">
    <source>
        <dbReference type="SAM" id="MobiDB-lite"/>
    </source>
</evidence>
<dbReference type="EMBL" id="CAKKNE010000001">
    <property type="protein sequence ID" value="CAH0365607.1"/>
    <property type="molecule type" value="Genomic_DNA"/>
</dbReference>
<evidence type="ECO:0000256" key="5">
    <source>
        <dbReference type="SAM" id="SignalP"/>
    </source>
</evidence>
<keyword evidence="3" id="KW-0223">Dioxygenase</keyword>
<reference evidence="7" key="1">
    <citation type="submission" date="2021-11" db="EMBL/GenBank/DDBJ databases">
        <authorList>
            <consortium name="Genoscope - CEA"/>
            <person name="William W."/>
        </authorList>
    </citation>
    <scope>NUCLEOTIDE SEQUENCE</scope>
</reference>
<gene>
    <name evidence="7" type="ORF">PECAL_1P20540</name>
</gene>
<comment type="cofactor">
    <cofactor evidence="3">
        <name>Fe(2+)</name>
        <dbReference type="ChEBI" id="CHEBI:29033"/>
    </cofactor>
    <text evidence="3">Binds 1 Fe(2+) ion per subunit.</text>
</comment>
<dbReference type="GO" id="GO:0005506">
    <property type="term" value="F:iron ion binding"/>
    <property type="evidence" value="ECO:0007669"/>
    <property type="project" value="UniProtKB-UniRule"/>
</dbReference>
<comment type="subcellular location">
    <subcellularLocation>
        <location evidence="3">Nucleus</location>
    </subcellularLocation>
</comment>
<comment type="similarity">
    <text evidence="3">Belongs to the ROX family.</text>
</comment>